<proteinExistence type="predicted"/>
<name>E9ISH3_SOLIN</name>
<evidence type="ECO:0008006" key="3">
    <source>
        <dbReference type="Google" id="ProtNLM"/>
    </source>
</evidence>
<reference evidence="2" key="1">
    <citation type="journal article" date="2011" name="Proc. Natl. Acad. Sci. U.S.A.">
        <title>The genome of the fire ant Solenopsis invicta.</title>
        <authorList>
            <person name="Wurm Y."/>
            <person name="Wang J."/>
            <person name="Riba-Grognuz O."/>
            <person name="Corona M."/>
            <person name="Nygaard S."/>
            <person name="Hunt B.G."/>
            <person name="Ingram K.K."/>
            <person name="Falquet L."/>
            <person name="Nipitwattanaphon M."/>
            <person name="Gotzek D."/>
            <person name="Dijkstra M.B."/>
            <person name="Oettler J."/>
            <person name="Comtesse F."/>
            <person name="Shih C.J."/>
            <person name="Wu W.J."/>
            <person name="Yang C.C."/>
            <person name="Thomas J."/>
            <person name="Beaudoing E."/>
            <person name="Pradervand S."/>
            <person name="Flegel V."/>
            <person name="Cook E.D."/>
            <person name="Fabbretti R."/>
            <person name="Stockinger H."/>
            <person name="Long L."/>
            <person name="Farmerie W.G."/>
            <person name="Oakey J."/>
            <person name="Boomsma J.J."/>
            <person name="Pamilo P."/>
            <person name="Yi S.V."/>
            <person name="Heinze J."/>
            <person name="Goodisman M.A."/>
            <person name="Farinelli L."/>
            <person name="Harshman K."/>
            <person name="Hulo N."/>
            <person name="Cerutti L."/>
            <person name="Xenarios I."/>
            <person name="Shoemaker D."/>
            <person name="Keller L."/>
        </authorList>
    </citation>
    <scope>NUCLEOTIDE SEQUENCE [LARGE SCALE GENOMIC DNA]</scope>
</reference>
<organism>
    <name type="scientific">Solenopsis invicta</name>
    <name type="common">Red imported fire ant</name>
    <name type="synonym">Solenopsis wagneri</name>
    <dbReference type="NCBI Taxonomy" id="13686"/>
    <lineage>
        <taxon>Eukaryota</taxon>
        <taxon>Metazoa</taxon>
        <taxon>Ecdysozoa</taxon>
        <taxon>Arthropoda</taxon>
        <taxon>Hexapoda</taxon>
        <taxon>Insecta</taxon>
        <taxon>Pterygota</taxon>
        <taxon>Neoptera</taxon>
        <taxon>Endopterygota</taxon>
        <taxon>Hymenoptera</taxon>
        <taxon>Apocrita</taxon>
        <taxon>Aculeata</taxon>
        <taxon>Formicoidea</taxon>
        <taxon>Formicidae</taxon>
        <taxon>Myrmicinae</taxon>
        <taxon>Solenopsis</taxon>
    </lineage>
</organism>
<gene>
    <name evidence="2" type="ORF">SINV_06123</name>
</gene>
<feature type="compositionally biased region" description="Basic and acidic residues" evidence="1">
    <location>
        <begin position="138"/>
        <end position="157"/>
    </location>
</feature>
<feature type="region of interest" description="Disordered" evidence="1">
    <location>
        <begin position="120"/>
        <end position="157"/>
    </location>
</feature>
<evidence type="ECO:0000256" key="1">
    <source>
        <dbReference type="SAM" id="MobiDB-lite"/>
    </source>
</evidence>
<protein>
    <recommendedName>
        <fullName evidence="3">HAT C-terminal dimerisation domain-containing protein</fullName>
    </recommendedName>
</protein>
<dbReference type="HOGENOM" id="CLU_1680141_0_0_1"/>
<evidence type="ECO:0000313" key="2">
    <source>
        <dbReference type="EMBL" id="EFZ16478.1"/>
    </source>
</evidence>
<dbReference type="EMBL" id="GL765404">
    <property type="protein sequence ID" value="EFZ16478.1"/>
    <property type="molecule type" value="Genomic_DNA"/>
</dbReference>
<accession>E9ISH3</accession>
<feature type="non-terminal residue" evidence="2">
    <location>
        <position position="157"/>
    </location>
</feature>
<dbReference type="AlphaFoldDB" id="E9ISH3"/>
<sequence length="157" mass="18007">MRKKFPNLELLVQAVLSFPRSNAEAEKNFFFIVTNVKNKKRNKLSVETISAICTDRSSFQTHNIQCMNFVSDSQHLELHYPQNLFITFFLFSNFKIHPELSCGKCVRDWAIAHSEAKSKVMGSKSGNKIGDAGMAGRQRKDSKETGRRQEVRKESYV</sequence>